<dbReference type="PRINTS" id="PR00344">
    <property type="entry name" value="BCTRLSENSOR"/>
</dbReference>
<dbReference type="RefSeq" id="WP_027021866.1">
    <property type="nucleotide sequence ID" value="NZ_CP097501.1"/>
</dbReference>
<dbReference type="Pfam" id="PF19312">
    <property type="entry name" value="NtrY_N"/>
    <property type="match status" value="1"/>
</dbReference>
<dbReference type="PANTHER" id="PTHR42878:SF7">
    <property type="entry name" value="SENSOR HISTIDINE KINASE GLRK"/>
    <property type="match status" value="1"/>
</dbReference>
<evidence type="ECO:0000256" key="4">
    <source>
        <dbReference type="ARBA" id="ARBA00022475"/>
    </source>
</evidence>
<dbReference type="CDD" id="cd06225">
    <property type="entry name" value="HAMP"/>
    <property type="match status" value="1"/>
</dbReference>
<keyword evidence="11 14" id="KW-1133">Transmembrane helix</keyword>
<dbReference type="Gene3D" id="1.10.287.130">
    <property type="match status" value="1"/>
</dbReference>
<dbReference type="Pfam" id="PF00512">
    <property type="entry name" value="HisKA"/>
    <property type="match status" value="1"/>
</dbReference>
<keyword evidence="7 14" id="KW-0812">Transmembrane</keyword>
<evidence type="ECO:0000256" key="3">
    <source>
        <dbReference type="ARBA" id="ARBA00012438"/>
    </source>
</evidence>
<evidence type="ECO:0000313" key="18">
    <source>
        <dbReference type="EMBL" id="URD68008.1"/>
    </source>
</evidence>
<dbReference type="GO" id="GO:0000156">
    <property type="term" value="F:phosphorelay response regulator activity"/>
    <property type="evidence" value="ECO:0007669"/>
    <property type="project" value="TreeGrafter"/>
</dbReference>
<dbReference type="Gene3D" id="6.10.340.10">
    <property type="match status" value="1"/>
</dbReference>
<dbReference type="SMART" id="SM00387">
    <property type="entry name" value="HATPase_c"/>
    <property type="match status" value="1"/>
</dbReference>
<feature type="transmembrane region" description="Helical" evidence="14">
    <location>
        <begin position="77"/>
        <end position="98"/>
    </location>
</feature>
<dbReference type="InterPro" id="IPR003594">
    <property type="entry name" value="HATPase_dom"/>
</dbReference>
<evidence type="ECO:0000256" key="1">
    <source>
        <dbReference type="ARBA" id="ARBA00000085"/>
    </source>
</evidence>
<evidence type="ECO:0000259" key="17">
    <source>
        <dbReference type="PROSITE" id="PS50885"/>
    </source>
</evidence>
<keyword evidence="6" id="KW-0808">Transferase</keyword>
<keyword evidence="12" id="KW-0902">Two-component regulatory system</keyword>
<dbReference type="InterPro" id="IPR000014">
    <property type="entry name" value="PAS"/>
</dbReference>
<name>A0AAE9HUC7_9NEIS</name>
<keyword evidence="8" id="KW-0547">Nucleotide-binding</keyword>
<dbReference type="InterPro" id="IPR036890">
    <property type="entry name" value="HATPase_C_sf"/>
</dbReference>
<dbReference type="InterPro" id="IPR003661">
    <property type="entry name" value="HisK_dim/P_dom"/>
</dbReference>
<dbReference type="SUPFAM" id="SSF47384">
    <property type="entry name" value="Homodimeric domain of signal transducing histidine kinase"/>
    <property type="match status" value="1"/>
</dbReference>
<evidence type="ECO:0000256" key="13">
    <source>
        <dbReference type="ARBA" id="ARBA00023136"/>
    </source>
</evidence>
<dbReference type="Pfam" id="PF02518">
    <property type="entry name" value="HATPase_c"/>
    <property type="match status" value="1"/>
</dbReference>
<dbReference type="Proteomes" id="UP001056819">
    <property type="component" value="Chromosome"/>
</dbReference>
<comment type="subcellular location">
    <subcellularLocation>
        <location evidence="2">Cell membrane</location>
        <topology evidence="2">Multi-pass membrane protein</topology>
    </subcellularLocation>
</comment>
<evidence type="ECO:0000256" key="12">
    <source>
        <dbReference type="ARBA" id="ARBA00023012"/>
    </source>
</evidence>
<feature type="domain" description="Histidine kinase" evidence="15">
    <location>
        <begin position="490"/>
        <end position="702"/>
    </location>
</feature>
<keyword evidence="10" id="KW-0067">ATP-binding</keyword>
<evidence type="ECO:0000256" key="11">
    <source>
        <dbReference type="ARBA" id="ARBA00022989"/>
    </source>
</evidence>
<dbReference type="GO" id="GO:0006355">
    <property type="term" value="P:regulation of DNA-templated transcription"/>
    <property type="evidence" value="ECO:0007669"/>
    <property type="project" value="InterPro"/>
</dbReference>
<comment type="catalytic activity">
    <reaction evidence="1">
        <text>ATP + protein L-histidine = ADP + protein N-phospho-L-histidine.</text>
        <dbReference type="EC" id="2.7.13.3"/>
    </reaction>
</comment>
<dbReference type="GO" id="GO:0030295">
    <property type="term" value="F:protein kinase activator activity"/>
    <property type="evidence" value="ECO:0007669"/>
    <property type="project" value="TreeGrafter"/>
</dbReference>
<keyword evidence="4" id="KW-1003">Cell membrane</keyword>
<dbReference type="InterPro" id="IPR050351">
    <property type="entry name" value="BphY/WalK/GraS-like"/>
</dbReference>
<dbReference type="InterPro" id="IPR045671">
    <property type="entry name" value="NtrY-like_N"/>
</dbReference>
<keyword evidence="9 18" id="KW-0418">Kinase</keyword>
<dbReference type="Pfam" id="PF00989">
    <property type="entry name" value="PAS"/>
    <property type="match status" value="1"/>
</dbReference>
<evidence type="ECO:0000256" key="9">
    <source>
        <dbReference type="ARBA" id="ARBA00022777"/>
    </source>
</evidence>
<feature type="transmembrane region" description="Helical" evidence="14">
    <location>
        <begin position="32"/>
        <end position="56"/>
    </location>
</feature>
<evidence type="ECO:0000259" key="16">
    <source>
        <dbReference type="PROSITE" id="PS50112"/>
    </source>
</evidence>
<evidence type="ECO:0000256" key="5">
    <source>
        <dbReference type="ARBA" id="ARBA00022553"/>
    </source>
</evidence>
<evidence type="ECO:0000256" key="7">
    <source>
        <dbReference type="ARBA" id="ARBA00022692"/>
    </source>
</evidence>
<dbReference type="GO" id="GO:0005524">
    <property type="term" value="F:ATP binding"/>
    <property type="evidence" value="ECO:0007669"/>
    <property type="project" value="UniProtKB-KW"/>
</dbReference>
<proteinExistence type="predicted"/>
<feature type="transmembrane region" description="Helical" evidence="14">
    <location>
        <begin position="271"/>
        <end position="295"/>
    </location>
</feature>
<dbReference type="PROSITE" id="PS50109">
    <property type="entry name" value="HIS_KIN"/>
    <property type="match status" value="1"/>
</dbReference>
<dbReference type="Pfam" id="PF00672">
    <property type="entry name" value="HAMP"/>
    <property type="match status" value="1"/>
</dbReference>
<dbReference type="InterPro" id="IPR005467">
    <property type="entry name" value="His_kinase_dom"/>
</dbReference>
<evidence type="ECO:0000256" key="10">
    <source>
        <dbReference type="ARBA" id="ARBA00022840"/>
    </source>
</evidence>
<dbReference type="PROSITE" id="PS50885">
    <property type="entry name" value="HAMP"/>
    <property type="match status" value="1"/>
</dbReference>
<evidence type="ECO:0000256" key="2">
    <source>
        <dbReference type="ARBA" id="ARBA00004651"/>
    </source>
</evidence>
<evidence type="ECO:0000313" key="19">
    <source>
        <dbReference type="Proteomes" id="UP001056819"/>
    </source>
</evidence>
<dbReference type="PANTHER" id="PTHR42878">
    <property type="entry name" value="TWO-COMPONENT HISTIDINE KINASE"/>
    <property type="match status" value="1"/>
</dbReference>
<dbReference type="GO" id="GO:0005886">
    <property type="term" value="C:plasma membrane"/>
    <property type="evidence" value="ECO:0007669"/>
    <property type="project" value="UniProtKB-SubCell"/>
</dbReference>
<dbReference type="InterPro" id="IPR004358">
    <property type="entry name" value="Sig_transdc_His_kin-like_C"/>
</dbReference>
<dbReference type="SUPFAM" id="SSF55785">
    <property type="entry name" value="PYP-like sensor domain (PAS domain)"/>
    <property type="match status" value="1"/>
</dbReference>
<reference evidence="18" key="1">
    <citation type="submission" date="2022-05" db="EMBL/GenBank/DDBJ databases">
        <title>Alysiella filiformis genome sequencing.</title>
        <authorList>
            <person name="Viehboeck T."/>
        </authorList>
    </citation>
    <scope>NUCLEOTIDE SEQUENCE</scope>
    <source>
        <strain evidence="18">DSM 2580</strain>
    </source>
</reference>
<evidence type="ECO:0000256" key="6">
    <source>
        <dbReference type="ARBA" id="ARBA00022679"/>
    </source>
</evidence>
<dbReference type="InterPro" id="IPR017232">
    <property type="entry name" value="NtrY"/>
</dbReference>
<dbReference type="CDD" id="cd00130">
    <property type="entry name" value="PAS"/>
    <property type="match status" value="1"/>
</dbReference>
<feature type="domain" description="HAMP" evidence="17">
    <location>
        <begin position="296"/>
        <end position="348"/>
    </location>
</feature>
<dbReference type="InterPro" id="IPR036097">
    <property type="entry name" value="HisK_dim/P_sf"/>
</dbReference>
<dbReference type="SMART" id="SM00091">
    <property type="entry name" value="PAS"/>
    <property type="match status" value="1"/>
</dbReference>
<dbReference type="EMBL" id="CP097501">
    <property type="protein sequence ID" value="URD68008.1"/>
    <property type="molecule type" value="Genomic_DNA"/>
</dbReference>
<sequence>MQRFFIFSGIAAFLALYTLTLSTNQNSSLSMSFWALFVFCALLALTMFGIITHYIIRIVREKHRRVFGSQIARKLSAMFATVALIPSLCIMMVSLQMITHNIDSWFNENTQEALDRGLQLSQSALNQSVAQIANEANRIRTDITTLYQQQQDIAPALLTAHAKQFDQLVVWNLSSRRIVKQRNPHQLHTPELDQTTIAYLLKDGVVRRPEHLNNHLYARGWLLLPHYNGEAHALFFRQAVPADIARNTQLIEDARSQYKEVVHAQKGLRTFFVITLVIAALMSILLALAGSLYFAQRFVEPILQLANGARHVAQGEFNQRLTIIRNDEFGRLSNLFNHMTEQLAIAKQADTQHRNELEASHQFLERVLDSLSAGVITLDAEGRLNTYNRSAEAIVDLPLSDLVGQHRRDWKHRSAQHNVLADTLRTLLATAKSGEAAEISYSGADETRILLGKAISLPPENGSGTVLVFDNITTLVLAQKEAAWGEVAKRLAHEIRNPLTPIQLSAERLAHKLRDKLDNKDEQILTKSTDTIIKQVAALKEMVEAFRNYARAPSLKMHTINLNQLVSEVLVLYESNPCTFDAELSTIPLLLKADTTAMRQVLHNLLKNAAEAAEADPHPQVSIRTYTDETGNACLTIANNGKSFSKAMLQNAFEPYTTDKASGTGLGLSVVKKIVDDHKGKISLSNQDGGGACVYLKFTTETP</sequence>
<dbReference type="SMART" id="SM00388">
    <property type="entry name" value="HisKA"/>
    <property type="match status" value="1"/>
</dbReference>
<dbReference type="GO" id="GO:0000155">
    <property type="term" value="F:phosphorelay sensor kinase activity"/>
    <property type="evidence" value="ECO:0007669"/>
    <property type="project" value="InterPro"/>
</dbReference>
<dbReference type="EC" id="2.7.13.3" evidence="3"/>
<dbReference type="Gene3D" id="3.30.450.20">
    <property type="entry name" value="PAS domain"/>
    <property type="match status" value="1"/>
</dbReference>
<gene>
    <name evidence="18" type="ORF">LNQ82_02265</name>
</gene>
<protein>
    <recommendedName>
        <fullName evidence="3">histidine kinase</fullName>
        <ecNumber evidence="3">2.7.13.3</ecNumber>
    </recommendedName>
</protein>
<accession>A0AAE9HUC7</accession>
<dbReference type="GO" id="GO:0007234">
    <property type="term" value="P:osmosensory signaling via phosphorelay pathway"/>
    <property type="evidence" value="ECO:0007669"/>
    <property type="project" value="TreeGrafter"/>
</dbReference>
<dbReference type="PROSITE" id="PS50112">
    <property type="entry name" value="PAS"/>
    <property type="match status" value="1"/>
</dbReference>
<dbReference type="SUPFAM" id="SSF55874">
    <property type="entry name" value="ATPase domain of HSP90 chaperone/DNA topoisomerase II/histidine kinase"/>
    <property type="match status" value="1"/>
</dbReference>
<evidence type="ECO:0000256" key="8">
    <source>
        <dbReference type="ARBA" id="ARBA00022741"/>
    </source>
</evidence>
<dbReference type="InterPro" id="IPR003660">
    <property type="entry name" value="HAMP_dom"/>
</dbReference>
<dbReference type="InterPro" id="IPR035965">
    <property type="entry name" value="PAS-like_dom_sf"/>
</dbReference>
<dbReference type="PIRSF" id="PIRSF037532">
    <property type="entry name" value="STHK_NtrY"/>
    <property type="match status" value="1"/>
</dbReference>
<dbReference type="SUPFAM" id="SSF158472">
    <property type="entry name" value="HAMP domain-like"/>
    <property type="match status" value="1"/>
</dbReference>
<dbReference type="AlphaFoldDB" id="A0AAE9HUC7"/>
<dbReference type="CDD" id="cd00082">
    <property type="entry name" value="HisKA"/>
    <property type="match status" value="1"/>
</dbReference>
<keyword evidence="5" id="KW-0597">Phosphoprotein</keyword>
<evidence type="ECO:0000256" key="14">
    <source>
        <dbReference type="SAM" id="Phobius"/>
    </source>
</evidence>
<keyword evidence="13 14" id="KW-0472">Membrane</keyword>
<dbReference type="InterPro" id="IPR013767">
    <property type="entry name" value="PAS_fold"/>
</dbReference>
<evidence type="ECO:0000259" key="15">
    <source>
        <dbReference type="PROSITE" id="PS50109"/>
    </source>
</evidence>
<dbReference type="Gene3D" id="3.30.565.10">
    <property type="entry name" value="Histidine kinase-like ATPase, C-terminal domain"/>
    <property type="match status" value="1"/>
</dbReference>
<organism evidence="18 19">
    <name type="scientific">Conchiformibius steedae DSM 2580</name>
    <dbReference type="NCBI Taxonomy" id="1121352"/>
    <lineage>
        <taxon>Bacteria</taxon>
        <taxon>Pseudomonadati</taxon>
        <taxon>Pseudomonadota</taxon>
        <taxon>Betaproteobacteria</taxon>
        <taxon>Neisseriales</taxon>
        <taxon>Neisseriaceae</taxon>
        <taxon>Conchiformibius</taxon>
    </lineage>
</organism>
<feature type="domain" description="PAS" evidence="16">
    <location>
        <begin position="360"/>
        <end position="405"/>
    </location>
</feature>
<dbReference type="SMART" id="SM00304">
    <property type="entry name" value="HAMP"/>
    <property type="match status" value="1"/>
</dbReference>